<dbReference type="EMBL" id="CP040396">
    <property type="protein sequence ID" value="QCT04863.1"/>
    <property type="molecule type" value="Genomic_DNA"/>
</dbReference>
<proteinExistence type="predicted"/>
<dbReference type="AlphaFoldDB" id="A0A4P8XQQ8"/>
<protein>
    <submittedName>
        <fullName evidence="1">Uncharacterized protein</fullName>
    </submittedName>
</protein>
<dbReference type="Gene3D" id="1.10.10.10">
    <property type="entry name" value="Winged helix-like DNA-binding domain superfamily/Winged helix DNA-binding domain"/>
    <property type="match status" value="1"/>
</dbReference>
<dbReference type="InterPro" id="IPR036388">
    <property type="entry name" value="WH-like_DNA-bd_sf"/>
</dbReference>
<accession>A0A4P8XQQ8</accession>
<dbReference type="Proteomes" id="UP000300879">
    <property type="component" value="Chromosome"/>
</dbReference>
<dbReference type="SUPFAM" id="SSF46785">
    <property type="entry name" value="Winged helix' DNA-binding domain"/>
    <property type="match status" value="1"/>
</dbReference>
<name>A0A4P8XQQ8_9BACL</name>
<organism evidence="1 2">
    <name type="scientific">Paenibacillus algicola</name>
    <dbReference type="NCBI Taxonomy" id="2565926"/>
    <lineage>
        <taxon>Bacteria</taxon>
        <taxon>Bacillati</taxon>
        <taxon>Bacillota</taxon>
        <taxon>Bacilli</taxon>
        <taxon>Bacillales</taxon>
        <taxon>Paenibacillaceae</taxon>
        <taxon>Paenibacillus</taxon>
    </lineage>
</organism>
<dbReference type="RefSeq" id="WP_138227502.1">
    <property type="nucleotide sequence ID" value="NZ_CP040396.1"/>
</dbReference>
<sequence>MKKSTLLKYLEFAAHCDLKAKDYKVLLYLLSDLLTMEKIMINQNTTAEELGLTKSDVSKALRRLEKNKILYFDWLSERKKSIGLVEHDDDELDELIAEKIEEKVSLLDEWEY</sequence>
<dbReference type="KEGG" id="palo:E6C60_4158"/>
<keyword evidence="2" id="KW-1185">Reference proteome</keyword>
<reference evidence="1 2" key="1">
    <citation type="submission" date="2019-05" db="EMBL/GenBank/DDBJ databases">
        <authorList>
            <person name="Chen C."/>
        </authorList>
    </citation>
    <scope>NUCLEOTIDE SEQUENCE [LARGE SCALE GENOMIC DNA]</scope>
    <source>
        <strain evidence="1 2">HB172198</strain>
    </source>
</reference>
<gene>
    <name evidence="1" type="ORF">E6C60_4158</name>
</gene>
<dbReference type="InterPro" id="IPR036390">
    <property type="entry name" value="WH_DNA-bd_sf"/>
</dbReference>
<evidence type="ECO:0000313" key="1">
    <source>
        <dbReference type="EMBL" id="QCT04863.1"/>
    </source>
</evidence>
<evidence type="ECO:0000313" key="2">
    <source>
        <dbReference type="Proteomes" id="UP000300879"/>
    </source>
</evidence>